<evidence type="ECO:0000313" key="4">
    <source>
        <dbReference type="EMBL" id="OYD16051.1"/>
    </source>
</evidence>
<accession>A0A235BV05</accession>
<dbReference type="Pfam" id="PF05193">
    <property type="entry name" value="Peptidase_M16_C"/>
    <property type="match status" value="1"/>
</dbReference>
<dbReference type="InterPro" id="IPR011249">
    <property type="entry name" value="Metalloenz_LuxS/M16"/>
</dbReference>
<feature type="domain" description="Peptidase M16 N-terminal" evidence="2">
    <location>
        <begin position="4"/>
        <end position="117"/>
    </location>
</feature>
<dbReference type="GO" id="GO:0046872">
    <property type="term" value="F:metal ion binding"/>
    <property type="evidence" value="ECO:0007669"/>
    <property type="project" value="InterPro"/>
</dbReference>
<evidence type="ECO:0000256" key="1">
    <source>
        <dbReference type="ARBA" id="ARBA00007261"/>
    </source>
</evidence>
<evidence type="ECO:0000259" key="3">
    <source>
        <dbReference type="Pfam" id="PF05193"/>
    </source>
</evidence>
<dbReference type="InterPro" id="IPR050361">
    <property type="entry name" value="MPP/UQCRC_Complex"/>
</dbReference>
<reference evidence="4 5" key="1">
    <citation type="submission" date="2017-07" db="EMBL/GenBank/DDBJ databases">
        <title>Recovery of genomes from metagenomes via a dereplication, aggregation, and scoring strategy.</title>
        <authorList>
            <person name="Sieber C.M."/>
            <person name="Probst A.J."/>
            <person name="Sharrar A."/>
            <person name="Thomas B.C."/>
            <person name="Hess M."/>
            <person name="Tringe S.G."/>
            <person name="Banfield J.F."/>
        </authorList>
    </citation>
    <scope>NUCLEOTIDE SEQUENCE [LARGE SCALE GENOMIC DNA]</scope>
    <source>
        <strain evidence="4">JGI_Cruoil_03_44_89</strain>
    </source>
</reference>
<organism evidence="4 5">
    <name type="scientific">candidate division WOR-3 bacterium JGI_Cruoil_03_44_89</name>
    <dbReference type="NCBI Taxonomy" id="1973748"/>
    <lineage>
        <taxon>Bacteria</taxon>
        <taxon>Bacteria division WOR-3</taxon>
    </lineage>
</organism>
<dbReference type="InterPro" id="IPR007863">
    <property type="entry name" value="Peptidase_M16_C"/>
</dbReference>
<protein>
    <recommendedName>
        <fullName evidence="6">Peptidase M16 N-terminal domain-containing protein</fullName>
    </recommendedName>
</protein>
<dbReference type="SUPFAM" id="SSF63411">
    <property type="entry name" value="LuxS/MPP-like metallohydrolase"/>
    <property type="match status" value="2"/>
</dbReference>
<dbReference type="InterPro" id="IPR011765">
    <property type="entry name" value="Pept_M16_N"/>
</dbReference>
<dbReference type="Proteomes" id="UP000215215">
    <property type="component" value="Unassembled WGS sequence"/>
</dbReference>
<comment type="caution">
    <text evidence="4">The sequence shown here is derived from an EMBL/GenBank/DDBJ whole genome shotgun (WGS) entry which is preliminary data.</text>
</comment>
<evidence type="ECO:0000313" key="5">
    <source>
        <dbReference type="Proteomes" id="UP000215215"/>
    </source>
</evidence>
<evidence type="ECO:0008006" key="6">
    <source>
        <dbReference type="Google" id="ProtNLM"/>
    </source>
</evidence>
<comment type="similarity">
    <text evidence="1">Belongs to the peptidase M16 family.</text>
</comment>
<feature type="domain" description="Peptidase M16 C-terminal" evidence="3">
    <location>
        <begin position="153"/>
        <end position="321"/>
    </location>
</feature>
<proteinExistence type="inferred from homology"/>
<dbReference type="Gene3D" id="3.30.830.10">
    <property type="entry name" value="Metalloenzyme, LuxS/M16 peptidase-like"/>
    <property type="match status" value="2"/>
</dbReference>
<gene>
    <name evidence="4" type="ORF">CH333_04440</name>
</gene>
<sequence length="403" mass="46659">MKLVLHHMPGNPLAAASVLVRVGWRHEPPRLLGISHFLEHVHYLGSVNYPDIDRETAVYDSEINGPTLAEATIFFFVSLKEDFLQILPVLLDMVYNPRFDKAAVERERKVVMGATNDSSDYTPWEWVRLKADDLVFQTDELNSLGTGETLRSIRLEDLREYQHRYFHTANSHMLIAGDIEISAIQDTLSKAEIPSTGEQPDIWRHKQEVRFYQQEKEGIHPELYVAFRFNPTGNVLLYELLSILLGNYANSRLFRILRQEDPLAYMVESDTRLLSDAGRFGIYLGIAEVEHEEAIWVSLSDLLKTLKEDGFSEEELSWAKRVYKLQLLRNAGNPEKIISFWSKRATWNKLITDFKSIHKQLGNTEQEQIRQLCCELFLPDNCYIALVGPSMPFDEERWWSKLA</sequence>
<name>A0A235BV05_UNCW3</name>
<dbReference type="PANTHER" id="PTHR11851">
    <property type="entry name" value="METALLOPROTEASE"/>
    <property type="match status" value="1"/>
</dbReference>
<dbReference type="AlphaFoldDB" id="A0A235BV05"/>
<dbReference type="PANTHER" id="PTHR11851:SF49">
    <property type="entry name" value="MITOCHONDRIAL-PROCESSING PEPTIDASE SUBUNIT ALPHA"/>
    <property type="match status" value="1"/>
</dbReference>
<evidence type="ECO:0000259" key="2">
    <source>
        <dbReference type="Pfam" id="PF00675"/>
    </source>
</evidence>
<dbReference type="Pfam" id="PF00675">
    <property type="entry name" value="Peptidase_M16"/>
    <property type="match status" value="1"/>
</dbReference>
<dbReference type="EMBL" id="NOZQ01000089">
    <property type="protein sequence ID" value="OYD16051.1"/>
    <property type="molecule type" value="Genomic_DNA"/>
</dbReference>